<gene>
    <name evidence="1" type="ORF">TNIN_230561</name>
</gene>
<reference evidence="1" key="1">
    <citation type="submission" date="2020-08" db="EMBL/GenBank/DDBJ databases">
        <title>Multicomponent nature underlies the extraordinary mechanical properties of spider dragline silk.</title>
        <authorList>
            <person name="Kono N."/>
            <person name="Nakamura H."/>
            <person name="Mori M."/>
            <person name="Yoshida Y."/>
            <person name="Ohtoshi R."/>
            <person name="Malay A.D."/>
            <person name="Moran D.A.P."/>
            <person name="Tomita M."/>
            <person name="Numata K."/>
            <person name="Arakawa K."/>
        </authorList>
    </citation>
    <scope>NUCLEOTIDE SEQUENCE</scope>
</reference>
<organism evidence="1 2">
    <name type="scientific">Trichonephila inaurata madagascariensis</name>
    <dbReference type="NCBI Taxonomy" id="2747483"/>
    <lineage>
        <taxon>Eukaryota</taxon>
        <taxon>Metazoa</taxon>
        <taxon>Ecdysozoa</taxon>
        <taxon>Arthropoda</taxon>
        <taxon>Chelicerata</taxon>
        <taxon>Arachnida</taxon>
        <taxon>Araneae</taxon>
        <taxon>Araneomorphae</taxon>
        <taxon>Entelegynae</taxon>
        <taxon>Araneoidea</taxon>
        <taxon>Nephilidae</taxon>
        <taxon>Trichonephila</taxon>
        <taxon>Trichonephila inaurata</taxon>
    </lineage>
</organism>
<protein>
    <submittedName>
        <fullName evidence="1">Uncharacterized protein</fullName>
    </submittedName>
</protein>
<dbReference type="EMBL" id="BMAV01013756">
    <property type="protein sequence ID" value="GFY61653.1"/>
    <property type="molecule type" value="Genomic_DNA"/>
</dbReference>
<keyword evidence="2" id="KW-1185">Reference proteome</keyword>
<evidence type="ECO:0000313" key="1">
    <source>
        <dbReference type="EMBL" id="GFY61653.1"/>
    </source>
</evidence>
<comment type="caution">
    <text evidence="1">The sequence shown here is derived from an EMBL/GenBank/DDBJ whole genome shotgun (WGS) entry which is preliminary data.</text>
</comment>
<dbReference type="Proteomes" id="UP000886998">
    <property type="component" value="Unassembled WGS sequence"/>
</dbReference>
<dbReference type="AlphaFoldDB" id="A0A8X7CA35"/>
<evidence type="ECO:0000313" key="2">
    <source>
        <dbReference type="Proteomes" id="UP000886998"/>
    </source>
</evidence>
<proteinExistence type="predicted"/>
<name>A0A8X7CA35_9ARAC</name>
<sequence>MPFLLPAAGVSYGPALFLHHRKRNILTLRSPPITSDPTRLTIRENVVYCVRGSTIAVLADEDIPSDVWVAELLG</sequence>
<accession>A0A8X7CA35</accession>